<feature type="coiled-coil region" evidence="1">
    <location>
        <begin position="100"/>
        <end position="204"/>
    </location>
</feature>
<evidence type="ECO:0000256" key="1">
    <source>
        <dbReference type="SAM" id="Coils"/>
    </source>
</evidence>
<keyword evidence="1" id="KW-0175">Coiled coil</keyword>
<name>A0A078AGV6_STYLE</name>
<accession>A0A078AGV6</accession>
<evidence type="ECO:0000313" key="3">
    <source>
        <dbReference type="Proteomes" id="UP000039865"/>
    </source>
</evidence>
<dbReference type="Proteomes" id="UP000039865">
    <property type="component" value="Unassembled WGS sequence"/>
</dbReference>
<dbReference type="EMBL" id="CCKQ01009586">
    <property type="protein sequence ID" value="CDW81081.1"/>
    <property type="molecule type" value="Genomic_DNA"/>
</dbReference>
<gene>
    <name evidence="2" type="primary">Contig10671.g11397</name>
    <name evidence="2" type="ORF">STYLEM_10089</name>
</gene>
<evidence type="ECO:0008006" key="4">
    <source>
        <dbReference type="Google" id="ProtNLM"/>
    </source>
</evidence>
<sequence>MNKPTKKLKKDQQQQLKDMNECDQLKTQVNSLKEIISMMEKSVRETHKENFPLQDMQYQANLETLLQKWRQKVYELLVDKKRAQTPPHMTTEYQKLIQTNTILSNKNRELEYKISELNERLISADAFKVYYEEQQAELQNKNIQMSQLQLTNLKDQDQFNLAVIKLKENLSLQTDYNIQLEEEVRQLKQQLQKTKEDLREIEQLSNPYSIPKNLNKQENPTLLGGGNGIGMGNWLQSPIQSKLDSNNGSLKNLNDIPYPFSQHYLKNSNSNLNANQNESSRFGESKMQKVYSEVMSLQSKQLSGSNLEQKNSVIRTMNQGGYQQFDREMLKDEKFFSSNLQNLVGINNNTINQNFIKNYEEDDEEQSRKKLDDIERIADELLKDIDDDFLNI</sequence>
<proteinExistence type="predicted"/>
<organism evidence="2 3">
    <name type="scientific">Stylonychia lemnae</name>
    <name type="common">Ciliate</name>
    <dbReference type="NCBI Taxonomy" id="5949"/>
    <lineage>
        <taxon>Eukaryota</taxon>
        <taxon>Sar</taxon>
        <taxon>Alveolata</taxon>
        <taxon>Ciliophora</taxon>
        <taxon>Intramacronucleata</taxon>
        <taxon>Spirotrichea</taxon>
        <taxon>Stichotrichia</taxon>
        <taxon>Sporadotrichida</taxon>
        <taxon>Oxytrichidae</taxon>
        <taxon>Stylonychinae</taxon>
        <taxon>Stylonychia</taxon>
    </lineage>
</organism>
<dbReference type="AlphaFoldDB" id="A0A078AGV6"/>
<protein>
    <recommendedName>
        <fullName evidence="4">Alpha-helical coiled-coil rod protein</fullName>
    </recommendedName>
</protein>
<reference evidence="2 3" key="1">
    <citation type="submission" date="2014-06" db="EMBL/GenBank/DDBJ databases">
        <authorList>
            <person name="Swart Estienne"/>
        </authorList>
    </citation>
    <scope>NUCLEOTIDE SEQUENCE [LARGE SCALE GENOMIC DNA]</scope>
    <source>
        <strain evidence="2 3">130c</strain>
    </source>
</reference>
<keyword evidence="3" id="KW-1185">Reference proteome</keyword>
<dbReference type="InParanoid" id="A0A078AGV6"/>
<evidence type="ECO:0000313" key="2">
    <source>
        <dbReference type="EMBL" id="CDW81081.1"/>
    </source>
</evidence>